<dbReference type="SUPFAM" id="SSF56235">
    <property type="entry name" value="N-terminal nucleophile aminohydrolases (Ntn hydrolases)"/>
    <property type="match status" value="1"/>
</dbReference>
<evidence type="ECO:0000256" key="4">
    <source>
        <dbReference type="SAM" id="Phobius"/>
    </source>
</evidence>
<evidence type="ECO:0000256" key="3">
    <source>
        <dbReference type="RuleBase" id="RU368068"/>
    </source>
</evidence>
<keyword evidence="6" id="KW-1185">Reference proteome</keyword>
<comment type="catalytic activity">
    <reaction evidence="3">
        <text>glutathione + H2O = L-cysteinylglycine + L-glutamate</text>
        <dbReference type="Rhea" id="RHEA:28807"/>
        <dbReference type="ChEBI" id="CHEBI:15377"/>
        <dbReference type="ChEBI" id="CHEBI:29985"/>
        <dbReference type="ChEBI" id="CHEBI:57925"/>
        <dbReference type="ChEBI" id="CHEBI:61694"/>
        <dbReference type="EC" id="3.4.19.13"/>
    </reaction>
</comment>
<organism evidence="5 6">
    <name type="scientific">Ensete ventricosum</name>
    <name type="common">Abyssinian banana</name>
    <name type="synonym">Musa ensete</name>
    <dbReference type="NCBI Taxonomy" id="4639"/>
    <lineage>
        <taxon>Eukaryota</taxon>
        <taxon>Viridiplantae</taxon>
        <taxon>Streptophyta</taxon>
        <taxon>Embryophyta</taxon>
        <taxon>Tracheophyta</taxon>
        <taxon>Spermatophyta</taxon>
        <taxon>Magnoliopsida</taxon>
        <taxon>Liliopsida</taxon>
        <taxon>Zingiberales</taxon>
        <taxon>Musaceae</taxon>
        <taxon>Ensete</taxon>
    </lineage>
</organism>
<gene>
    <name evidence="5" type="ORF">OPV22_016150</name>
</gene>
<dbReference type="InterPro" id="IPR043138">
    <property type="entry name" value="GGT_lsub"/>
</dbReference>
<keyword evidence="3" id="KW-0378">Hydrolase</keyword>
<comment type="function">
    <text evidence="3">Cleaves the gamma-glutamyl peptide bond of glutathione and glutathione conjugates.</text>
</comment>
<dbReference type="EC" id="3.4.19.13" evidence="3"/>
<keyword evidence="4" id="KW-0812">Transmembrane</keyword>
<dbReference type="PANTHER" id="PTHR11686:SF9">
    <property type="entry name" value="RE13973P"/>
    <property type="match status" value="1"/>
</dbReference>
<dbReference type="EC" id="2.3.2.2" evidence="3"/>
<feature type="binding site" evidence="2">
    <location>
        <position position="170"/>
    </location>
    <ligand>
        <name>L-glutamate</name>
        <dbReference type="ChEBI" id="CHEBI:29985"/>
    </ligand>
</feature>
<feature type="binding site" evidence="2">
    <location>
        <position position="532"/>
    </location>
    <ligand>
        <name>L-glutamate</name>
        <dbReference type="ChEBI" id="CHEBI:29985"/>
    </ligand>
</feature>
<comment type="catalytic activity">
    <reaction evidence="3">
        <text>an N-terminal (5-L-glutamyl)-[peptide] + an alpha-amino acid = 5-L-glutamyl amino acid + an N-terminal L-alpha-aminoacyl-[peptide]</text>
        <dbReference type="Rhea" id="RHEA:23904"/>
        <dbReference type="Rhea" id="RHEA-COMP:9780"/>
        <dbReference type="Rhea" id="RHEA-COMP:9795"/>
        <dbReference type="ChEBI" id="CHEBI:77644"/>
        <dbReference type="ChEBI" id="CHEBI:78597"/>
        <dbReference type="ChEBI" id="CHEBI:78599"/>
        <dbReference type="ChEBI" id="CHEBI:78608"/>
        <dbReference type="EC" id="2.3.2.2"/>
    </reaction>
</comment>
<feature type="active site" description="Nucleophile" evidence="1">
    <location>
        <position position="440"/>
    </location>
</feature>
<comment type="caution">
    <text evidence="5">The sequence shown here is derived from an EMBL/GenBank/DDBJ whole genome shotgun (WGS) entry which is preliminary data.</text>
</comment>
<dbReference type="GO" id="GO:0103068">
    <property type="term" value="F:leukotriene C4 gamma-glutamyl transferase activity"/>
    <property type="evidence" value="ECO:0007669"/>
    <property type="project" value="UniProtKB-EC"/>
</dbReference>
<feature type="binding site" evidence="2">
    <location>
        <begin position="458"/>
        <end position="460"/>
    </location>
    <ligand>
        <name>L-glutamate</name>
        <dbReference type="ChEBI" id="CHEBI:29985"/>
    </ligand>
</feature>
<dbReference type="Gene3D" id="3.60.20.40">
    <property type="match status" value="1"/>
</dbReference>
<dbReference type="InterPro" id="IPR029055">
    <property type="entry name" value="Ntn_hydrolases_N"/>
</dbReference>
<reference evidence="5 6" key="1">
    <citation type="submission" date="2022-12" db="EMBL/GenBank/DDBJ databases">
        <title>Chromosome-scale assembly of the Ensete ventricosum genome.</title>
        <authorList>
            <person name="Dussert Y."/>
            <person name="Stocks J."/>
            <person name="Wendawek A."/>
            <person name="Woldeyes F."/>
            <person name="Nichols R.A."/>
            <person name="Borrell J.S."/>
        </authorList>
    </citation>
    <scope>NUCLEOTIDE SEQUENCE [LARGE SCALE GENOMIC DNA]</scope>
    <source>
        <strain evidence="6">cv. Maze</strain>
        <tissue evidence="5">Seeds</tissue>
    </source>
</reference>
<dbReference type="PANTHER" id="PTHR11686">
    <property type="entry name" value="GAMMA GLUTAMYL TRANSPEPTIDASE"/>
    <property type="match status" value="1"/>
</dbReference>
<comment type="pathway">
    <text evidence="3">Sulfur metabolism; glutathione metabolism.</text>
</comment>
<keyword evidence="4" id="KW-0472">Membrane</keyword>
<comment type="catalytic activity">
    <reaction evidence="3">
        <text>an S-substituted glutathione + H2O = an S-substituted L-cysteinylglycine + L-glutamate</text>
        <dbReference type="Rhea" id="RHEA:59468"/>
        <dbReference type="ChEBI" id="CHEBI:15377"/>
        <dbReference type="ChEBI" id="CHEBI:29985"/>
        <dbReference type="ChEBI" id="CHEBI:90779"/>
        <dbReference type="ChEBI" id="CHEBI:143103"/>
        <dbReference type="EC" id="3.4.19.13"/>
    </reaction>
</comment>
<dbReference type="GO" id="GO:0006751">
    <property type="term" value="P:glutathione catabolic process"/>
    <property type="evidence" value="ECO:0007669"/>
    <property type="project" value="UniProtKB-UniRule"/>
</dbReference>
<dbReference type="PRINTS" id="PR01210">
    <property type="entry name" value="GGTRANSPTASE"/>
</dbReference>
<keyword evidence="3" id="KW-0808">Transferase</keyword>
<dbReference type="GO" id="GO:0036374">
    <property type="term" value="F:glutathione hydrolase activity"/>
    <property type="evidence" value="ECO:0007669"/>
    <property type="project" value="UniProtKB-UniRule"/>
</dbReference>
<feature type="binding site" evidence="2">
    <location>
        <position position="482"/>
    </location>
    <ligand>
        <name>L-glutamate</name>
        <dbReference type="ChEBI" id="CHEBI:29985"/>
    </ligand>
</feature>
<dbReference type="Proteomes" id="UP001222027">
    <property type="component" value="Unassembled WGS sequence"/>
</dbReference>
<evidence type="ECO:0000313" key="6">
    <source>
        <dbReference type="Proteomes" id="UP001222027"/>
    </source>
</evidence>
<accession>A0AAV8QQX5</accession>
<name>A0AAV8QQX5_ENSVE</name>
<protein>
    <recommendedName>
        <fullName evidence="3">Glutathione hydrolase</fullName>
        <ecNumber evidence="3">2.3.2.2</ecNumber>
        <ecNumber evidence="3">3.4.19.13</ecNumber>
    </recommendedName>
    <alternativeName>
        <fullName evidence="3">Gamma-glutamyltransferase</fullName>
    </alternativeName>
    <alternativeName>
        <fullName evidence="3">Gamma-glutamyltranspeptidase</fullName>
    </alternativeName>
</protein>
<keyword evidence="4" id="KW-1133">Transmembrane helix</keyword>
<feature type="transmembrane region" description="Helical" evidence="4">
    <location>
        <begin position="54"/>
        <end position="75"/>
    </location>
</feature>
<dbReference type="NCBIfam" id="TIGR00066">
    <property type="entry name" value="g_glut_trans"/>
    <property type="match status" value="1"/>
</dbReference>
<evidence type="ECO:0000313" key="5">
    <source>
        <dbReference type="EMBL" id="KAJ8483665.1"/>
    </source>
</evidence>
<dbReference type="Gene3D" id="1.10.246.130">
    <property type="match status" value="1"/>
</dbReference>
<sequence length="658" mass="70545">MATPEDLGSSLLCHRAASRNFSPLRQAISFMVTPEDLGSSLLRQRPAASRRRRCYAASAGALFVLGIFLVVVVVGPGGSDRAKKIAPERWGGTGGPEEVESEVGVVAADDWRCSKVGAAALRSGGHAVDAAVATALCLGVVHPVSSGIGGGAFIVVRSADSGEAVAIDSRETAPRAASKNMYENDPSSKSKGALSMGIPGEIAGLHTAWSKYGRLPWKDLLQPSISLARDGFLVGPYLANAIRRKQEDVLADPGLRAVLAPNGRLLQTNDTCYNPALANALEVISTEGPQAFYNGSIGERFIEDVRDAGGVATMEDLKEYTVKVTKAMVANAMGYTILGMPPPSSGTLGMSLVLNILGSYKSSDAVEGLLGVHRLIEALKHMFGLRMNLGDPDFVDVDEYVSDMLSSSFAHTLRQKIDDSTTFEPSYYLARWSQLRDHGTSHLCVVDADRNAVSLTTTVNWYFGARVLSPSTGIVLNNEMDDFSAPTEATPDHLPPAPANFIEPRKRPLSSMTPLIILKDGQLAGVVGASGGLNIIPAVVQVFLNHFILGMKPLQAVQHPRVFHKLIPNEVLYENFTAIAGEHIEFANDAKLFLEQRGHVLRSLSLSSVSQLIVHNLNERVPSMQRKTDRKTKNRGGVFHGRLIAVSDPRKDGSPAAL</sequence>
<evidence type="ECO:0000256" key="2">
    <source>
        <dbReference type="PIRSR" id="PIRSR600101-2"/>
    </source>
</evidence>
<dbReference type="FunFam" id="1.10.246.130:FF:000001">
    <property type="entry name" value="Gamma-glutamyltransferase 5 isoform 1"/>
    <property type="match status" value="1"/>
</dbReference>
<dbReference type="InterPro" id="IPR000101">
    <property type="entry name" value="GGT_peptidase"/>
</dbReference>
<keyword evidence="3" id="KW-0012">Acyltransferase</keyword>
<dbReference type="Pfam" id="PF01019">
    <property type="entry name" value="G_glu_transpept"/>
    <property type="match status" value="1"/>
</dbReference>
<dbReference type="GO" id="GO:0005886">
    <property type="term" value="C:plasma membrane"/>
    <property type="evidence" value="ECO:0007669"/>
    <property type="project" value="TreeGrafter"/>
</dbReference>
<dbReference type="EMBL" id="JAQQAF010000005">
    <property type="protein sequence ID" value="KAJ8483665.1"/>
    <property type="molecule type" value="Genomic_DNA"/>
</dbReference>
<dbReference type="InterPro" id="IPR043137">
    <property type="entry name" value="GGT_ssub_C"/>
</dbReference>
<evidence type="ECO:0000256" key="1">
    <source>
        <dbReference type="PIRSR" id="PIRSR600101-1"/>
    </source>
</evidence>
<feature type="binding site" evidence="2">
    <location>
        <begin position="510"/>
        <end position="511"/>
    </location>
    <ligand>
        <name>L-glutamate</name>
        <dbReference type="ChEBI" id="CHEBI:29985"/>
    </ligand>
</feature>
<dbReference type="AlphaFoldDB" id="A0AAV8QQX5"/>
<proteinExistence type="predicted"/>